<comment type="subcellular location">
    <subcellularLocation>
        <location evidence="1">Membrane</location>
    </subcellularLocation>
</comment>
<dbReference type="Pfam" id="PF04116">
    <property type="entry name" value="FA_hydroxylase"/>
    <property type="match status" value="1"/>
</dbReference>
<keyword evidence="8" id="KW-1185">Reference proteome</keyword>
<evidence type="ECO:0000256" key="4">
    <source>
        <dbReference type="ARBA" id="ARBA00023136"/>
    </source>
</evidence>
<evidence type="ECO:0000256" key="3">
    <source>
        <dbReference type="ARBA" id="ARBA00022989"/>
    </source>
</evidence>
<keyword evidence="3 5" id="KW-1133">Transmembrane helix</keyword>
<organism evidence="7 8">
    <name type="scientific">Aspergillus granulosus</name>
    <dbReference type="NCBI Taxonomy" id="176169"/>
    <lineage>
        <taxon>Eukaryota</taxon>
        <taxon>Fungi</taxon>
        <taxon>Dikarya</taxon>
        <taxon>Ascomycota</taxon>
        <taxon>Pezizomycotina</taxon>
        <taxon>Eurotiomycetes</taxon>
        <taxon>Eurotiomycetidae</taxon>
        <taxon>Eurotiales</taxon>
        <taxon>Aspergillaceae</taxon>
        <taxon>Aspergillus</taxon>
        <taxon>Aspergillus subgen. Nidulantes</taxon>
    </lineage>
</organism>
<feature type="transmembrane region" description="Helical" evidence="5">
    <location>
        <begin position="55"/>
        <end position="79"/>
    </location>
</feature>
<name>A0ABR4HUA7_9EURO</name>
<dbReference type="EMBL" id="JBFXLT010000014">
    <property type="protein sequence ID" value="KAL2818278.1"/>
    <property type="molecule type" value="Genomic_DNA"/>
</dbReference>
<feature type="transmembrane region" description="Helical" evidence="5">
    <location>
        <begin position="100"/>
        <end position="121"/>
    </location>
</feature>
<feature type="transmembrane region" description="Helical" evidence="5">
    <location>
        <begin position="273"/>
        <end position="298"/>
    </location>
</feature>
<evidence type="ECO:0000313" key="8">
    <source>
        <dbReference type="Proteomes" id="UP001610334"/>
    </source>
</evidence>
<feature type="transmembrane region" description="Helical" evidence="5">
    <location>
        <begin position="217"/>
        <end position="238"/>
    </location>
</feature>
<keyword evidence="2 5" id="KW-0812">Transmembrane</keyword>
<evidence type="ECO:0000313" key="7">
    <source>
        <dbReference type="EMBL" id="KAL2818278.1"/>
    </source>
</evidence>
<evidence type="ECO:0000256" key="5">
    <source>
        <dbReference type="SAM" id="Phobius"/>
    </source>
</evidence>
<dbReference type="InterPro" id="IPR006694">
    <property type="entry name" value="Fatty_acid_hydroxylase"/>
</dbReference>
<protein>
    <recommendedName>
        <fullName evidence="6">Fatty acid hydroxylase domain-containing protein</fullName>
    </recommendedName>
</protein>
<comment type="caution">
    <text evidence="7">The sequence shown here is derived from an EMBL/GenBank/DDBJ whole genome shotgun (WGS) entry which is preliminary data.</text>
</comment>
<gene>
    <name evidence="7" type="ORF">BJX63DRAFT_429213</name>
</gene>
<keyword evidence="4 5" id="KW-0472">Membrane</keyword>
<evidence type="ECO:0000259" key="6">
    <source>
        <dbReference type="Pfam" id="PF04116"/>
    </source>
</evidence>
<feature type="domain" description="Fatty acid hydroxylase" evidence="6">
    <location>
        <begin position="152"/>
        <end position="286"/>
    </location>
</feature>
<evidence type="ECO:0000256" key="1">
    <source>
        <dbReference type="ARBA" id="ARBA00004370"/>
    </source>
</evidence>
<evidence type="ECO:0000256" key="2">
    <source>
        <dbReference type="ARBA" id="ARBA00022692"/>
    </source>
</evidence>
<dbReference type="Proteomes" id="UP001610334">
    <property type="component" value="Unassembled WGS sequence"/>
</dbReference>
<dbReference type="InterPro" id="IPR050307">
    <property type="entry name" value="Sterol_Desaturase_Related"/>
</dbReference>
<dbReference type="PANTHER" id="PTHR11863">
    <property type="entry name" value="STEROL DESATURASE"/>
    <property type="match status" value="1"/>
</dbReference>
<sequence length="308" mass="34650">MDFITVPFLSIFVLPSLSAYSSSLNLLFFYMSWTTLVLSVSALRIEMIGTLVARLLFWVIPSCIFFLFDALAPSVAFNLKGGGEDGLPSGSKRHRASGHIIQIPGICLANFLLSIICQLLFEHTLVRYLNFRPAVQATIAIPLPWHIASHLFFGFLLREILSYNVHRWILHSPHRALAWVVKQHGQWFHGLRGTLPLTAHYDHPVPYILHNFLPMYLPVYCFRFHAITFIIYTIIISVEETFTYSGYSIIPTPILQGTASRVNMHLSSDGKRYFGRFGLVDFVMGTGALFGGLAGLGGSGDDDRGRRR</sequence>
<accession>A0ABR4HUA7</accession>
<proteinExistence type="predicted"/>
<reference evidence="7 8" key="1">
    <citation type="submission" date="2024-07" db="EMBL/GenBank/DDBJ databases">
        <title>Section-level genome sequencing and comparative genomics of Aspergillus sections Usti and Cavernicolus.</title>
        <authorList>
            <consortium name="Lawrence Berkeley National Laboratory"/>
            <person name="Nybo J.L."/>
            <person name="Vesth T.C."/>
            <person name="Theobald S."/>
            <person name="Frisvad J.C."/>
            <person name="Larsen T.O."/>
            <person name="Kjaerboelling I."/>
            <person name="Rothschild-Mancinelli K."/>
            <person name="Lyhne E.K."/>
            <person name="Kogle M.E."/>
            <person name="Barry K."/>
            <person name="Clum A."/>
            <person name="Na H."/>
            <person name="Ledsgaard L."/>
            <person name="Lin J."/>
            <person name="Lipzen A."/>
            <person name="Kuo A."/>
            <person name="Riley R."/>
            <person name="Mondo S."/>
            <person name="Labutti K."/>
            <person name="Haridas S."/>
            <person name="Pangalinan J."/>
            <person name="Salamov A.A."/>
            <person name="Simmons B.A."/>
            <person name="Magnuson J.K."/>
            <person name="Chen J."/>
            <person name="Drula E."/>
            <person name="Henrissat B."/>
            <person name="Wiebenga A."/>
            <person name="Lubbers R.J."/>
            <person name="Gomes A.C."/>
            <person name="Makela M.R."/>
            <person name="Stajich J."/>
            <person name="Grigoriev I.V."/>
            <person name="Mortensen U.H."/>
            <person name="De Vries R.P."/>
            <person name="Baker S.E."/>
            <person name="Andersen M.R."/>
        </authorList>
    </citation>
    <scope>NUCLEOTIDE SEQUENCE [LARGE SCALE GENOMIC DNA]</scope>
    <source>
        <strain evidence="7 8">CBS 588.65</strain>
    </source>
</reference>